<accession>A0A1B1MYK3</accession>
<dbReference type="Proteomes" id="UP000092573">
    <property type="component" value="Chromosome"/>
</dbReference>
<proteinExistence type="predicted"/>
<dbReference type="EMBL" id="CP014167">
    <property type="protein sequence ID" value="ANS74264.1"/>
    <property type="molecule type" value="Genomic_DNA"/>
</dbReference>
<organism evidence="1 2">
    <name type="scientific">Paenibacillus yonginensis</name>
    <dbReference type="NCBI Taxonomy" id="1462996"/>
    <lineage>
        <taxon>Bacteria</taxon>
        <taxon>Bacillati</taxon>
        <taxon>Bacillota</taxon>
        <taxon>Bacilli</taxon>
        <taxon>Bacillales</taxon>
        <taxon>Paenibacillaceae</taxon>
        <taxon>Paenibacillus</taxon>
    </lineage>
</organism>
<dbReference type="AlphaFoldDB" id="A0A1B1MYK3"/>
<gene>
    <name evidence="1" type="ORF">AWM70_06430</name>
</gene>
<dbReference type="STRING" id="1462996.AWM70_06430"/>
<sequence>MVNKTRILSVILLLTALAPSQRRQQNKAPHHPVKLRVKLRQRRPTFSPVNMIQQAFNMHLLIMVKWSFRERLPK</sequence>
<keyword evidence="2" id="KW-1185">Reference proteome</keyword>
<evidence type="ECO:0000313" key="1">
    <source>
        <dbReference type="EMBL" id="ANS74264.1"/>
    </source>
</evidence>
<dbReference type="KEGG" id="pyg:AWM70_06430"/>
<name>A0A1B1MYK3_9BACL</name>
<evidence type="ECO:0000313" key="2">
    <source>
        <dbReference type="Proteomes" id="UP000092573"/>
    </source>
</evidence>
<protein>
    <submittedName>
        <fullName evidence="1">Uncharacterized protein</fullName>
    </submittedName>
</protein>
<reference evidence="1 2" key="1">
    <citation type="submission" date="2016-01" db="EMBL/GenBank/DDBJ databases">
        <title>Complete Genome Sequence of Paenibacillus yonginensis DCY84, a novel Plant Growth-Promoting Bacteria with Elicitation of Induced Systemic Resistance.</title>
        <authorList>
            <person name="Kim Y.J."/>
            <person name="Yang D.C."/>
            <person name="Sukweenadhi J."/>
        </authorList>
    </citation>
    <scope>NUCLEOTIDE SEQUENCE [LARGE SCALE GENOMIC DNA]</scope>
    <source>
        <strain evidence="1 2">DCY84</strain>
    </source>
</reference>